<comment type="caution">
    <text evidence="2">The sequence shown here is derived from an EMBL/GenBank/DDBJ whole genome shotgun (WGS) entry which is preliminary data.</text>
</comment>
<evidence type="ECO:0000313" key="2">
    <source>
        <dbReference type="EMBL" id="MDV5169387.1"/>
    </source>
</evidence>
<dbReference type="Proteomes" id="UP001186452">
    <property type="component" value="Unassembled WGS sequence"/>
</dbReference>
<organism evidence="2 3">
    <name type="scientific">Photobacterium rosenbergii</name>
    <dbReference type="NCBI Taxonomy" id="294936"/>
    <lineage>
        <taxon>Bacteria</taxon>
        <taxon>Pseudomonadati</taxon>
        <taxon>Pseudomonadota</taxon>
        <taxon>Gammaproteobacteria</taxon>
        <taxon>Vibrionales</taxon>
        <taxon>Vibrionaceae</taxon>
        <taxon>Photobacterium</taxon>
    </lineage>
</organism>
<dbReference type="InterPro" id="IPR029058">
    <property type="entry name" value="AB_hydrolase_fold"/>
</dbReference>
<evidence type="ECO:0000313" key="3">
    <source>
        <dbReference type="Proteomes" id="UP001186452"/>
    </source>
</evidence>
<dbReference type="Gene3D" id="3.40.50.1820">
    <property type="entry name" value="alpha/beta hydrolase"/>
    <property type="match status" value="1"/>
</dbReference>
<protein>
    <submittedName>
        <fullName evidence="2">Alpha/beta hydrolase</fullName>
    </submittedName>
</protein>
<dbReference type="PRINTS" id="PR00111">
    <property type="entry name" value="ABHYDROLASE"/>
</dbReference>
<dbReference type="PANTHER" id="PTHR43798:SF29">
    <property type="entry name" value="AB HYDROLASE-1 DOMAIN-CONTAINING PROTEIN"/>
    <property type="match status" value="1"/>
</dbReference>
<dbReference type="SUPFAM" id="SSF53474">
    <property type="entry name" value="alpha/beta-Hydrolases"/>
    <property type="match status" value="1"/>
</dbReference>
<keyword evidence="2" id="KW-0378">Hydrolase</keyword>
<gene>
    <name evidence="2" type="ORF">R2X38_10295</name>
</gene>
<sequence>MNQSLPLLWLPGLLCDQQLFEPVNALLPEWLAPQCANLDVADSMQVLASKVLEEAPETFILGGLSMGGILAFEVYRQAPERVKGLVLIDTNAADEQPAVTEKRDALVDRAIAGEFPAITREVLLPALIHHSRLVDTALTDSICDMADNIGIEAFIAHAKALATRPDARPMLADIRVPSLVICGRDDALCPVSNHLKMAEHIPQVSLHILNDCGHLATMERPHDVAQHISHWIEVNWLRGGETA</sequence>
<dbReference type="InterPro" id="IPR050266">
    <property type="entry name" value="AB_hydrolase_sf"/>
</dbReference>
<dbReference type="EMBL" id="JAWJZI010000003">
    <property type="protein sequence ID" value="MDV5169387.1"/>
    <property type="molecule type" value="Genomic_DNA"/>
</dbReference>
<accession>A0ABU3ZGZ2</accession>
<dbReference type="InterPro" id="IPR000073">
    <property type="entry name" value="AB_hydrolase_1"/>
</dbReference>
<dbReference type="PANTHER" id="PTHR43798">
    <property type="entry name" value="MONOACYLGLYCEROL LIPASE"/>
    <property type="match status" value="1"/>
</dbReference>
<proteinExistence type="predicted"/>
<dbReference type="Pfam" id="PF00561">
    <property type="entry name" value="Abhydrolase_1"/>
    <property type="match status" value="1"/>
</dbReference>
<reference evidence="2 3" key="1">
    <citation type="submission" date="2023-10" db="EMBL/GenBank/DDBJ databases">
        <title>Marine bacteria isolated from horseshoe crab.</title>
        <authorList>
            <person name="Cheng T.H."/>
        </authorList>
    </citation>
    <scope>NUCLEOTIDE SEQUENCE [LARGE SCALE GENOMIC DNA]</scope>
    <source>
        <strain evidence="2 3">HSC6</strain>
    </source>
</reference>
<feature type="domain" description="AB hydrolase-1" evidence="1">
    <location>
        <begin position="57"/>
        <end position="221"/>
    </location>
</feature>
<dbReference type="GO" id="GO:0016787">
    <property type="term" value="F:hydrolase activity"/>
    <property type="evidence" value="ECO:0007669"/>
    <property type="project" value="UniProtKB-KW"/>
</dbReference>
<name>A0ABU3ZGZ2_9GAMM</name>
<evidence type="ECO:0000259" key="1">
    <source>
        <dbReference type="Pfam" id="PF00561"/>
    </source>
</evidence>
<keyword evidence="3" id="KW-1185">Reference proteome</keyword>
<dbReference type="RefSeq" id="WP_317522127.1">
    <property type="nucleotide sequence ID" value="NZ_JAWJZI010000003.1"/>
</dbReference>